<feature type="domain" description="Major facilitator superfamily (MFS) profile" evidence="6">
    <location>
        <begin position="149"/>
        <end position="594"/>
    </location>
</feature>
<dbReference type="PANTHER" id="PTHR23502">
    <property type="entry name" value="MAJOR FACILITATOR SUPERFAMILY"/>
    <property type="match status" value="1"/>
</dbReference>
<feature type="transmembrane region" description="Helical" evidence="5">
    <location>
        <begin position="471"/>
        <end position="492"/>
    </location>
</feature>
<dbReference type="InterPro" id="IPR020846">
    <property type="entry name" value="MFS_dom"/>
</dbReference>
<feature type="transmembrane region" description="Helical" evidence="5">
    <location>
        <begin position="498"/>
        <end position="523"/>
    </location>
</feature>
<dbReference type="CDD" id="cd17323">
    <property type="entry name" value="MFS_Tpo1_MDR_like"/>
    <property type="match status" value="1"/>
</dbReference>
<dbReference type="GO" id="GO:0015244">
    <property type="term" value="F:fluconazole transmembrane transporter activity"/>
    <property type="evidence" value="ECO:0007669"/>
    <property type="project" value="TreeGrafter"/>
</dbReference>
<comment type="subcellular location">
    <subcellularLocation>
        <location evidence="1">Membrane</location>
        <topology evidence="1">Multi-pass membrane protein</topology>
    </subcellularLocation>
</comment>
<evidence type="ECO:0000259" key="6">
    <source>
        <dbReference type="PROSITE" id="PS50850"/>
    </source>
</evidence>
<feature type="transmembrane region" description="Helical" evidence="5">
    <location>
        <begin position="241"/>
        <end position="262"/>
    </location>
</feature>
<dbReference type="Gene3D" id="1.20.1250.20">
    <property type="entry name" value="MFS general substrate transporter like domains"/>
    <property type="match status" value="1"/>
</dbReference>
<keyword evidence="2 5" id="KW-0812">Transmembrane</keyword>
<keyword evidence="8" id="KW-1185">Reference proteome</keyword>
<dbReference type="PANTHER" id="PTHR23502:SF23">
    <property type="entry name" value="FLUCONAZOLE RESISTANCE PROTEIN 1"/>
    <property type="match status" value="1"/>
</dbReference>
<feature type="transmembrane region" description="Helical" evidence="5">
    <location>
        <begin position="216"/>
        <end position="235"/>
    </location>
</feature>
<dbReference type="Proteomes" id="UP000243723">
    <property type="component" value="Unassembled WGS sequence"/>
</dbReference>
<evidence type="ECO:0000256" key="5">
    <source>
        <dbReference type="SAM" id="Phobius"/>
    </source>
</evidence>
<gene>
    <name evidence="7" type="ORF">B9Z65_4041</name>
</gene>
<sequence>MSDLIRDAPFGQFVRWATNKKYFKYEEELDGFQIPWQVAIQEGKETINATDVADELASVSSDHSIARIKTEDGVSHLQEAHLARTRSREATIPFSEERFDVERQLSLERPKSNIIVPQKTADGVILVDWYSTDDQANPQNWSSGKKVWVAFVLFLYTLVVYAASAIFTSGQDQIMKKFGLNYAEGSVILSIYVIGYGVGPLLFSPLSEIPVFGRNIPYITTFALFVILSIPLAVVDNYPGLLVLRFLTGVMGSPCLATGGATIQDMYSLIKLPYGLTAWVAAAFCAPAIGPLLSGFAVPILGWRWAFWETVIMSAPIWLLWFFTMPETSADNILLRRARRLRALTASQSTSTPSTPSYLSPSEIASQNQSFASTLYSALTIPFLITLRDPAVLFTNLYTSLIYGTYYSFFEAFPLTYIGIYGFSIGELGVVYTSAIIPGALLGISTYVAYQWFYLEPDMRRRGPREQEHRLVPATIAVWLLPISLFWFGWTAREETHWAVSIVGLVFFGYGAFVLFQCIFMYLPLTYPKYAASLFAMNDALRSGMAAGSIIYAHPMYVNLGVGRGVSILGGLMVGGCAGVVALYFFGKGLREKSKFAGAP</sequence>
<feature type="transmembrane region" description="Helical" evidence="5">
    <location>
        <begin position="305"/>
        <end position="323"/>
    </location>
</feature>
<dbReference type="AlphaFoldDB" id="A0A2P7Z1N6"/>
<dbReference type="EMBL" id="NHZQ01000335">
    <property type="protein sequence ID" value="PSK42127.1"/>
    <property type="molecule type" value="Genomic_DNA"/>
</dbReference>
<name>A0A2P7Z1N6_9PEZI</name>
<keyword evidence="3 5" id="KW-1133">Transmembrane helix</keyword>
<evidence type="ECO:0000313" key="7">
    <source>
        <dbReference type="EMBL" id="PSK42127.1"/>
    </source>
</evidence>
<reference evidence="7 8" key="1">
    <citation type="submission" date="2017-05" db="EMBL/GenBank/DDBJ databases">
        <title>Draft genome sequence of Elsinoe australis.</title>
        <authorList>
            <person name="Cheng Q."/>
        </authorList>
    </citation>
    <scope>NUCLEOTIDE SEQUENCE [LARGE SCALE GENOMIC DNA]</scope>
    <source>
        <strain evidence="7 8">NL1</strain>
    </source>
</reference>
<organism evidence="7 8">
    <name type="scientific">Elsinoe australis</name>
    <dbReference type="NCBI Taxonomy" id="40998"/>
    <lineage>
        <taxon>Eukaryota</taxon>
        <taxon>Fungi</taxon>
        <taxon>Dikarya</taxon>
        <taxon>Ascomycota</taxon>
        <taxon>Pezizomycotina</taxon>
        <taxon>Dothideomycetes</taxon>
        <taxon>Dothideomycetidae</taxon>
        <taxon>Myriangiales</taxon>
        <taxon>Elsinoaceae</taxon>
        <taxon>Elsinoe</taxon>
    </lineage>
</organism>
<dbReference type="SUPFAM" id="SSF103473">
    <property type="entry name" value="MFS general substrate transporter"/>
    <property type="match status" value="1"/>
</dbReference>
<accession>A0A2P7Z1N6</accession>
<dbReference type="GO" id="GO:1990961">
    <property type="term" value="P:xenobiotic detoxification by transmembrane export across the plasma membrane"/>
    <property type="evidence" value="ECO:0007669"/>
    <property type="project" value="TreeGrafter"/>
</dbReference>
<dbReference type="PROSITE" id="PS50850">
    <property type="entry name" value="MFS"/>
    <property type="match status" value="1"/>
</dbReference>
<dbReference type="InterPro" id="IPR011701">
    <property type="entry name" value="MFS"/>
</dbReference>
<evidence type="ECO:0000313" key="8">
    <source>
        <dbReference type="Proteomes" id="UP000243723"/>
    </source>
</evidence>
<comment type="caution">
    <text evidence="7">The sequence shown here is derived from an EMBL/GenBank/DDBJ whole genome shotgun (WGS) entry which is preliminary data.</text>
</comment>
<evidence type="ECO:0000256" key="1">
    <source>
        <dbReference type="ARBA" id="ARBA00004141"/>
    </source>
</evidence>
<dbReference type="GO" id="GO:0005886">
    <property type="term" value="C:plasma membrane"/>
    <property type="evidence" value="ECO:0007669"/>
    <property type="project" value="TreeGrafter"/>
</dbReference>
<dbReference type="InterPro" id="IPR036259">
    <property type="entry name" value="MFS_trans_sf"/>
</dbReference>
<evidence type="ECO:0000256" key="4">
    <source>
        <dbReference type="ARBA" id="ARBA00023136"/>
    </source>
</evidence>
<feature type="transmembrane region" description="Helical" evidence="5">
    <location>
        <begin position="565"/>
        <end position="586"/>
    </location>
</feature>
<evidence type="ECO:0000256" key="2">
    <source>
        <dbReference type="ARBA" id="ARBA00022692"/>
    </source>
</evidence>
<feature type="transmembrane region" description="Helical" evidence="5">
    <location>
        <begin position="187"/>
        <end position="204"/>
    </location>
</feature>
<evidence type="ECO:0000256" key="3">
    <source>
        <dbReference type="ARBA" id="ARBA00022989"/>
    </source>
</evidence>
<dbReference type="OrthoDB" id="3357846at2759"/>
<keyword evidence="4 5" id="KW-0472">Membrane</keyword>
<feature type="transmembrane region" description="Helical" evidence="5">
    <location>
        <begin position="147"/>
        <end position="167"/>
    </location>
</feature>
<proteinExistence type="predicted"/>
<protein>
    <recommendedName>
        <fullName evidence="6">Major facilitator superfamily (MFS) profile domain-containing protein</fullName>
    </recommendedName>
</protein>
<dbReference type="STRING" id="40998.A0A2P7Z1N6"/>
<feature type="transmembrane region" description="Helical" evidence="5">
    <location>
        <begin position="430"/>
        <end position="450"/>
    </location>
</feature>
<dbReference type="Pfam" id="PF07690">
    <property type="entry name" value="MFS_1"/>
    <property type="match status" value="1"/>
</dbReference>
<feature type="transmembrane region" description="Helical" evidence="5">
    <location>
        <begin position="274"/>
        <end position="293"/>
    </location>
</feature>